<feature type="transmembrane region" description="Helical" evidence="1">
    <location>
        <begin position="94"/>
        <end position="116"/>
    </location>
</feature>
<feature type="transmembrane region" description="Helical" evidence="1">
    <location>
        <begin position="630"/>
        <end position="649"/>
    </location>
</feature>
<sequence length="652" mass="73476">MDCGSPNATPPRITIFCYGIFGILSYNYKNFASRVFFSDSDSSSHEGLASTLTSRPLIAQAREEELSELPEETASMNHDRSTTITHVRPGIDEWWLIVVYCLTVGVLAALCLIYSIKPQSAFNLASERQYGLRTLREMLCSETHNFVPLGIVFDINLAASSVIAASDHAKIGLLAPTPEQYEAGFTDLGLHTLRNFLGAILGRKTLIILTMNSGYKSYEVVASTSFLNGNHFNVTNLTMKEYESQPPSVGVNRGTIWPEGYGGIEQFENLLRSVQSDPTILVNLSRTDCTSEYNNVMYSRYRTLILISDYHLPDNNNSVLAIGVLPGYRWKSIPSSLLALCPDAYLEIFKGASRPDFAFIENDRPRPMPVAYIDPAEAVQVSVNESSVSTLRSRQLGADTAIYPTDCYNPLAQIELCYQYWPGKDYTFENRTFRGLLYTRPSVPFSYCLAERLPSKPTCRLIPRCQRSLSFIWPERRPILPPPVWQRIQLVAGVFIWIWILWGASKGHIMSSGFSPSAETILAFFQENMIAWRVSSLERAEAYNPPPSPETFYHGLWRKSKTFALDFPTWLMVFMSLRTTLIHMFVGWMFPFRFVDIAELGQDVGTLVGSVPTVYWSLGPWDIFNQTSKSGLFVAYGAIQLMIFFCRAIPFA</sequence>
<dbReference type="EMBL" id="PQXH01000053">
    <property type="protein sequence ID" value="TGO14404.1"/>
    <property type="molecule type" value="Genomic_DNA"/>
</dbReference>
<name>A0A4Z1EPW4_9HELO</name>
<proteinExistence type="predicted"/>
<accession>A0A4Z1EPW4</accession>
<keyword evidence="3" id="KW-1185">Reference proteome</keyword>
<keyword evidence="1" id="KW-0812">Transmembrane</keyword>
<dbReference type="Proteomes" id="UP000297777">
    <property type="component" value="Unassembled WGS sequence"/>
</dbReference>
<dbReference type="OrthoDB" id="5087516at2759"/>
<feature type="transmembrane region" description="Helical" evidence="1">
    <location>
        <begin position="12"/>
        <end position="28"/>
    </location>
</feature>
<reference evidence="2 3" key="1">
    <citation type="submission" date="2017-12" db="EMBL/GenBank/DDBJ databases">
        <title>Comparative genomics of Botrytis spp.</title>
        <authorList>
            <person name="Valero-Jimenez C.A."/>
            <person name="Tapia P."/>
            <person name="Veloso J."/>
            <person name="Silva-Moreno E."/>
            <person name="Staats M."/>
            <person name="Valdes J.H."/>
            <person name="Van Kan J.A.L."/>
        </authorList>
    </citation>
    <scope>NUCLEOTIDE SEQUENCE [LARGE SCALE GENOMIC DNA]</scope>
    <source>
        <strain evidence="2 3">Bt9001</strain>
    </source>
</reference>
<evidence type="ECO:0000256" key="1">
    <source>
        <dbReference type="SAM" id="Phobius"/>
    </source>
</evidence>
<evidence type="ECO:0000313" key="3">
    <source>
        <dbReference type="Proteomes" id="UP000297777"/>
    </source>
</evidence>
<gene>
    <name evidence="2" type="ORF">BTUL_0053g00030</name>
</gene>
<keyword evidence="1" id="KW-0472">Membrane</keyword>
<feature type="transmembrane region" description="Helical" evidence="1">
    <location>
        <begin position="567"/>
        <end position="590"/>
    </location>
</feature>
<organism evidence="2 3">
    <name type="scientific">Botrytis tulipae</name>
    <dbReference type="NCBI Taxonomy" id="87230"/>
    <lineage>
        <taxon>Eukaryota</taxon>
        <taxon>Fungi</taxon>
        <taxon>Dikarya</taxon>
        <taxon>Ascomycota</taxon>
        <taxon>Pezizomycotina</taxon>
        <taxon>Leotiomycetes</taxon>
        <taxon>Helotiales</taxon>
        <taxon>Sclerotiniaceae</taxon>
        <taxon>Botrytis</taxon>
    </lineage>
</organism>
<feature type="transmembrane region" description="Helical" evidence="1">
    <location>
        <begin position="484"/>
        <end position="502"/>
    </location>
</feature>
<keyword evidence="1" id="KW-1133">Transmembrane helix</keyword>
<protein>
    <submittedName>
        <fullName evidence="2">Uncharacterized protein</fullName>
    </submittedName>
</protein>
<evidence type="ECO:0000313" key="2">
    <source>
        <dbReference type="EMBL" id="TGO14404.1"/>
    </source>
</evidence>
<comment type="caution">
    <text evidence="2">The sequence shown here is derived from an EMBL/GenBank/DDBJ whole genome shotgun (WGS) entry which is preliminary data.</text>
</comment>
<dbReference type="AlphaFoldDB" id="A0A4Z1EPW4"/>